<dbReference type="EMBL" id="ML992670">
    <property type="protein sequence ID" value="KAF2213578.1"/>
    <property type="molecule type" value="Genomic_DNA"/>
</dbReference>
<gene>
    <name evidence="2" type="ORF">CERZMDRAFT_96410</name>
</gene>
<reference evidence="2" key="1">
    <citation type="journal article" date="2020" name="Stud. Mycol.">
        <title>101 Dothideomycetes genomes: a test case for predicting lifestyles and emergence of pathogens.</title>
        <authorList>
            <person name="Haridas S."/>
            <person name="Albert R."/>
            <person name="Binder M."/>
            <person name="Bloem J."/>
            <person name="Labutti K."/>
            <person name="Salamov A."/>
            <person name="Andreopoulos B."/>
            <person name="Baker S."/>
            <person name="Barry K."/>
            <person name="Bills G."/>
            <person name="Bluhm B."/>
            <person name="Cannon C."/>
            <person name="Castanera R."/>
            <person name="Culley D."/>
            <person name="Daum C."/>
            <person name="Ezra D."/>
            <person name="Gonzalez J."/>
            <person name="Henrissat B."/>
            <person name="Kuo A."/>
            <person name="Liang C."/>
            <person name="Lipzen A."/>
            <person name="Lutzoni F."/>
            <person name="Magnuson J."/>
            <person name="Mondo S."/>
            <person name="Nolan M."/>
            <person name="Ohm R."/>
            <person name="Pangilinan J."/>
            <person name="Park H.-J."/>
            <person name="Ramirez L."/>
            <person name="Alfaro M."/>
            <person name="Sun H."/>
            <person name="Tritt A."/>
            <person name="Yoshinaga Y."/>
            <person name="Zwiers L.-H."/>
            <person name="Turgeon B."/>
            <person name="Goodwin S."/>
            <person name="Spatafora J."/>
            <person name="Crous P."/>
            <person name="Grigoriev I."/>
        </authorList>
    </citation>
    <scope>NUCLEOTIDE SEQUENCE</scope>
    <source>
        <strain evidence="2">SCOH1-5</strain>
    </source>
</reference>
<feature type="region of interest" description="Disordered" evidence="1">
    <location>
        <begin position="20"/>
        <end position="39"/>
    </location>
</feature>
<feature type="region of interest" description="Disordered" evidence="1">
    <location>
        <begin position="46"/>
        <end position="88"/>
    </location>
</feature>
<name>A0A6A6FK13_9PEZI</name>
<evidence type="ECO:0000256" key="1">
    <source>
        <dbReference type="SAM" id="MobiDB-lite"/>
    </source>
</evidence>
<organism evidence="2 3">
    <name type="scientific">Cercospora zeae-maydis SCOH1-5</name>
    <dbReference type="NCBI Taxonomy" id="717836"/>
    <lineage>
        <taxon>Eukaryota</taxon>
        <taxon>Fungi</taxon>
        <taxon>Dikarya</taxon>
        <taxon>Ascomycota</taxon>
        <taxon>Pezizomycotina</taxon>
        <taxon>Dothideomycetes</taxon>
        <taxon>Dothideomycetidae</taxon>
        <taxon>Mycosphaerellales</taxon>
        <taxon>Mycosphaerellaceae</taxon>
        <taxon>Cercospora</taxon>
    </lineage>
</organism>
<feature type="compositionally biased region" description="Low complexity" evidence="1">
    <location>
        <begin position="23"/>
        <end position="32"/>
    </location>
</feature>
<accession>A0A6A6FK13</accession>
<proteinExistence type="predicted"/>
<dbReference type="Proteomes" id="UP000799539">
    <property type="component" value="Unassembled WGS sequence"/>
</dbReference>
<feature type="compositionally biased region" description="Low complexity" evidence="1">
    <location>
        <begin position="68"/>
        <end position="78"/>
    </location>
</feature>
<sequence>MRLLKTPLFDANAVKYASDDNSDAASVATNSNRQQNVSPQARKLIFDLGPTPSASPSEEDSESESENEPVASTESSSQSEKELSSETVWSAEWTPELVEFSGREIPEHAILSHTLGAG</sequence>
<dbReference type="AlphaFoldDB" id="A0A6A6FK13"/>
<evidence type="ECO:0000313" key="2">
    <source>
        <dbReference type="EMBL" id="KAF2213578.1"/>
    </source>
</evidence>
<evidence type="ECO:0000313" key="3">
    <source>
        <dbReference type="Proteomes" id="UP000799539"/>
    </source>
</evidence>
<protein>
    <submittedName>
        <fullName evidence="2">Uncharacterized protein</fullName>
    </submittedName>
</protein>
<feature type="compositionally biased region" description="Acidic residues" evidence="1">
    <location>
        <begin position="57"/>
        <end position="67"/>
    </location>
</feature>
<keyword evidence="3" id="KW-1185">Reference proteome</keyword>